<evidence type="ECO:0000256" key="5">
    <source>
        <dbReference type="SAM" id="MobiDB-lite"/>
    </source>
</evidence>
<keyword evidence="2" id="KW-0645">Protease</keyword>
<evidence type="ECO:0000256" key="1">
    <source>
        <dbReference type="ARBA" id="ARBA00005228"/>
    </source>
</evidence>
<dbReference type="SUPFAM" id="SSF53474">
    <property type="entry name" value="alpha/beta-Hydrolases"/>
    <property type="match status" value="1"/>
</dbReference>
<organism evidence="8 9">
    <name type="scientific">Aureimonas populi</name>
    <dbReference type="NCBI Taxonomy" id="1701758"/>
    <lineage>
        <taxon>Bacteria</taxon>
        <taxon>Pseudomonadati</taxon>
        <taxon>Pseudomonadota</taxon>
        <taxon>Alphaproteobacteria</taxon>
        <taxon>Hyphomicrobiales</taxon>
        <taxon>Aurantimonadaceae</taxon>
        <taxon>Aureimonas</taxon>
    </lineage>
</organism>
<feature type="domain" description="Peptidase S9A N-terminal" evidence="7">
    <location>
        <begin position="11"/>
        <end position="420"/>
    </location>
</feature>
<dbReference type="InterPro" id="IPR023302">
    <property type="entry name" value="Pept_S9A_N"/>
</dbReference>
<reference evidence="9" key="1">
    <citation type="journal article" date="2019" name="Int. J. Syst. Evol. Microbiol.">
        <title>The Global Catalogue of Microorganisms (GCM) 10K type strain sequencing project: providing services to taxonomists for standard genome sequencing and annotation.</title>
        <authorList>
            <consortium name="The Broad Institute Genomics Platform"/>
            <consortium name="The Broad Institute Genome Sequencing Center for Infectious Disease"/>
            <person name="Wu L."/>
            <person name="Ma J."/>
        </authorList>
    </citation>
    <scope>NUCLEOTIDE SEQUENCE [LARGE SCALE GENOMIC DNA]</scope>
    <source>
        <strain evidence="9">ZS-35-S2</strain>
    </source>
</reference>
<dbReference type="InterPro" id="IPR001375">
    <property type="entry name" value="Peptidase_S9_cat"/>
</dbReference>
<feature type="region of interest" description="Disordered" evidence="5">
    <location>
        <begin position="1"/>
        <end position="22"/>
    </location>
</feature>
<dbReference type="InterPro" id="IPR002470">
    <property type="entry name" value="Peptidase_S9A"/>
</dbReference>
<dbReference type="SUPFAM" id="SSF50993">
    <property type="entry name" value="Peptidase/esterase 'gauge' domain"/>
    <property type="match status" value="1"/>
</dbReference>
<keyword evidence="3" id="KW-0378">Hydrolase</keyword>
<evidence type="ECO:0000256" key="3">
    <source>
        <dbReference type="ARBA" id="ARBA00022801"/>
    </source>
</evidence>
<feature type="domain" description="Peptidase S9 prolyl oligopeptidase catalytic" evidence="6">
    <location>
        <begin position="480"/>
        <end position="695"/>
    </location>
</feature>
<evidence type="ECO:0000256" key="4">
    <source>
        <dbReference type="ARBA" id="ARBA00022825"/>
    </source>
</evidence>
<dbReference type="PROSITE" id="PS00708">
    <property type="entry name" value="PRO_ENDOPEP_SER"/>
    <property type="match status" value="1"/>
</dbReference>
<dbReference type="Proteomes" id="UP001597371">
    <property type="component" value="Unassembled WGS sequence"/>
</dbReference>
<dbReference type="InterPro" id="IPR029058">
    <property type="entry name" value="AB_hydrolase_fold"/>
</dbReference>
<dbReference type="RefSeq" id="WP_209735672.1">
    <property type="nucleotide sequence ID" value="NZ_CP072611.1"/>
</dbReference>
<evidence type="ECO:0000256" key="2">
    <source>
        <dbReference type="ARBA" id="ARBA00022670"/>
    </source>
</evidence>
<dbReference type="InterPro" id="IPR051543">
    <property type="entry name" value="Serine_Peptidase_S9A"/>
</dbReference>
<evidence type="ECO:0000259" key="6">
    <source>
        <dbReference type="Pfam" id="PF00326"/>
    </source>
</evidence>
<name>A0ABW5CKB3_9HYPH</name>
<evidence type="ECO:0000313" key="9">
    <source>
        <dbReference type="Proteomes" id="UP001597371"/>
    </source>
</evidence>
<dbReference type="EMBL" id="JBHUIJ010000002">
    <property type="protein sequence ID" value="MFD2236387.1"/>
    <property type="molecule type" value="Genomic_DNA"/>
</dbReference>
<evidence type="ECO:0000259" key="7">
    <source>
        <dbReference type="Pfam" id="PF02897"/>
    </source>
</evidence>
<dbReference type="PANTHER" id="PTHR11757">
    <property type="entry name" value="PROTEASE FAMILY S9A OLIGOPEPTIDASE"/>
    <property type="match status" value="1"/>
</dbReference>
<evidence type="ECO:0000313" key="8">
    <source>
        <dbReference type="EMBL" id="MFD2236387.1"/>
    </source>
</evidence>
<dbReference type="InterPro" id="IPR002471">
    <property type="entry name" value="Pept_S9_AS"/>
</dbReference>
<dbReference type="PRINTS" id="PR00862">
    <property type="entry name" value="PROLIGOPTASE"/>
</dbReference>
<keyword evidence="9" id="KW-1185">Reference proteome</keyword>
<gene>
    <name evidence="8" type="ORF">ACFSKQ_02775</name>
</gene>
<comment type="caution">
    <text evidence="8">The sequence shown here is derived from an EMBL/GenBank/DDBJ whole genome shotgun (WGS) entry which is preliminary data.</text>
</comment>
<dbReference type="PANTHER" id="PTHR11757:SF19">
    <property type="entry name" value="PROLYL ENDOPEPTIDASE-LIKE"/>
    <property type="match status" value="1"/>
</dbReference>
<accession>A0ABW5CKB3</accession>
<sequence length="704" mass="78469">MPHTDRTLPLPPYAEMRPVEDERHGRRRRDDYAWLRAGNWQEMFKDTALLDPAIRAHLEAENAYQRAMMAGSEALSRELVAEMRARIKEDDSSVPAPDGPFAYGIAYRTGAEYPRFVRTKREGGEETVLLDAEKEAASRAYFALGGVSHSPDHTHLAWAHDDKGSEFYALSIRDLATGEDLPYRIEDTSGAVAWNDRGTGFFYTRLDANHRPSRVFYHTLGSDPASDRLIYEETDSGFFMGVGETQGGSHIVIDIHDHETSEAWLIPASNPSAEPRLVARRETAVEYDVDEGEDRLFILTNADGARDFKIVTAPPHLPGREHWSDYVPHEDGRLILGHLVLKRHLVWLERRDGLPRLVVKRLSDGQEHAVAFEEEAYSLGLGGTYEFDTTTIRFSYSSMTTPTQTYDYDVETREKRLLKTQEVPSGHDASAYVTRRIMAPAADGETVPVSLLYRRDTPLDGTAPLMLYGYGSYGITIPASFSTNVLSLVDRGFVYAIAHVRGGKDKGFRWYEAGRRRHKANTFTDFIAAADHLVAQGFTSYERIVAQGGSAGGMLMGAVANMAPEKFGGIVAVVPFVDVLNTMLDDTLPLTPPEWPEWGNPIASPEDYEVIAGYSPYDNVREQAYPPMLVLAGLTDPRVTYWEPAKWVARLRARKTDANPVLLRINMDAGHAGASGRFARLEETATIYAFALGLMEKKQAAEAA</sequence>
<dbReference type="Pfam" id="PF00326">
    <property type="entry name" value="Peptidase_S9"/>
    <property type="match status" value="1"/>
</dbReference>
<dbReference type="Pfam" id="PF02897">
    <property type="entry name" value="Peptidase_S9_N"/>
    <property type="match status" value="1"/>
</dbReference>
<comment type="similarity">
    <text evidence="1">Belongs to the peptidase S9A family.</text>
</comment>
<keyword evidence="4" id="KW-0720">Serine protease</keyword>
<dbReference type="Gene3D" id="2.130.10.120">
    <property type="entry name" value="Prolyl oligopeptidase, N-terminal domain"/>
    <property type="match status" value="1"/>
</dbReference>
<protein>
    <submittedName>
        <fullName evidence="8">S9 family peptidase</fullName>
    </submittedName>
</protein>
<proteinExistence type="inferred from homology"/>
<dbReference type="Gene3D" id="3.40.50.1820">
    <property type="entry name" value="alpha/beta hydrolase"/>
    <property type="match status" value="1"/>
</dbReference>